<dbReference type="GO" id="GO:0046464">
    <property type="term" value="P:acylglycerol catabolic process"/>
    <property type="evidence" value="ECO:0007669"/>
    <property type="project" value="TreeGrafter"/>
</dbReference>
<dbReference type="STRING" id="81858.BST23_09370"/>
<dbReference type="Gene3D" id="3.40.50.1820">
    <property type="entry name" value="alpha/beta hydrolase"/>
    <property type="match status" value="1"/>
</dbReference>
<comment type="caution">
    <text evidence="2">The sequence shown here is derived from an EMBL/GenBank/DDBJ whole genome shotgun (WGS) entry which is preliminary data.</text>
</comment>
<dbReference type="InterPro" id="IPR000073">
    <property type="entry name" value="AB_hydrolase_1"/>
</dbReference>
<evidence type="ECO:0000313" key="3">
    <source>
        <dbReference type="Proteomes" id="UP000192772"/>
    </source>
</evidence>
<dbReference type="InterPro" id="IPR000639">
    <property type="entry name" value="Epox_hydrolase-like"/>
</dbReference>
<name>A0A1X0D2X9_9MYCO</name>
<dbReference type="EMBL" id="MVHP01000008">
    <property type="protein sequence ID" value="ORA66698.1"/>
    <property type="molecule type" value="Genomic_DNA"/>
</dbReference>
<evidence type="ECO:0000313" key="2">
    <source>
        <dbReference type="EMBL" id="ORA66698.1"/>
    </source>
</evidence>
<dbReference type="PANTHER" id="PTHR43798">
    <property type="entry name" value="MONOACYLGLYCEROL LIPASE"/>
    <property type="match status" value="1"/>
</dbReference>
<dbReference type="PANTHER" id="PTHR43798:SF33">
    <property type="entry name" value="HYDROLASE, PUTATIVE (AFU_ORTHOLOGUE AFUA_2G14860)-RELATED"/>
    <property type="match status" value="1"/>
</dbReference>
<dbReference type="RefSeq" id="WP_064930695.1">
    <property type="nucleotide sequence ID" value="NZ_LZSD01000469.1"/>
</dbReference>
<dbReference type="Proteomes" id="UP000192772">
    <property type="component" value="Unassembled WGS sequence"/>
</dbReference>
<proteinExistence type="predicted"/>
<dbReference type="AlphaFoldDB" id="A0A1X0D2X9"/>
<evidence type="ECO:0000259" key="1">
    <source>
        <dbReference type="Pfam" id="PF00561"/>
    </source>
</evidence>
<dbReference type="Pfam" id="PF00561">
    <property type="entry name" value="Abhydrolase_1"/>
    <property type="match status" value="1"/>
</dbReference>
<dbReference type="GO" id="GO:0016020">
    <property type="term" value="C:membrane"/>
    <property type="evidence" value="ECO:0007669"/>
    <property type="project" value="TreeGrafter"/>
</dbReference>
<feature type="domain" description="AB hydrolase-1" evidence="1">
    <location>
        <begin position="24"/>
        <end position="275"/>
    </location>
</feature>
<accession>A0A1X0D2X9</accession>
<dbReference type="PRINTS" id="PR00412">
    <property type="entry name" value="EPOXHYDRLASE"/>
</dbReference>
<dbReference type="SUPFAM" id="SSF53474">
    <property type="entry name" value="alpha/beta-Hydrolases"/>
    <property type="match status" value="1"/>
</dbReference>
<dbReference type="GO" id="GO:0047372">
    <property type="term" value="F:monoacylglycerol lipase activity"/>
    <property type="evidence" value="ECO:0007669"/>
    <property type="project" value="TreeGrafter"/>
</dbReference>
<organism evidence="2 3">
    <name type="scientific">Mycolicibacterium elephantis</name>
    <dbReference type="NCBI Taxonomy" id="81858"/>
    <lineage>
        <taxon>Bacteria</taxon>
        <taxon>Bacillati</taxon>
        <taxon>Actinomycetota</taxon>
        <taxon>Actinomycetes</taxon>
        <taxon>Mycobacteriales</taxon>
        <taxon>Mycobacteriaceae</taxon>
        <taxon>Mycolicibacterium</taxon>
    </lineage>
</organism>
<gene>
    <name evidence="2" type="ORF">BST23_09370</name>
</gene>
<dbReference type="OrthoDB" id="9796770at2"/>
<reference evidence="2 3" key="1">
    <citation type="submission" date="2017-02" db="EMBL/GenBank/DDBJ databases">
        <title>The new phylogeny of genus Mycobacterium.</title>
        <authorList>
            <person name="Tortoli E."/>
            <person name="Trovato A."/>
            <person name="Cirillo D.M."/>
        </authorList>
    </citation>
    <scope>NUCLEOTIDE SEQUENCE [LARGE SCALE GENOMIC DNA]</scope>
    <source>
        <strain evidence="2 3">FI-09383</strain>
    </source>
</reference>
<dbReference type="InterPro" id="IPR050266">
    <property type="entry name" value="AB_hydrolase_sf"/>
</dbReference>
<dbReference type="InterPro" id="IPR029058">
    <property type="entry name" value="AB_hydrolase_fold"/>
</dbReference>
<sequence>MWSRSAPVDGFRLAFDRFGARGAPPVVLLHGWPGNRHDYRHVVPLLADAADVIVPDLRGFGGSDKHAVAVRHFYSATAQASSIIGLIRELDLPPVVLAGYDVGSRVAQSVARMQPDLVAALVLSPPLPGAGDRVLSAHAQSEFWYQAFHQLPVAAQLIDGNPDAVRDYLRHFWVHWSGPNFTLPEEELERLVGDYALPGAFAASIAWHRAGAGMIAQALTELPPERAVKIRVPAEVLWPQHDPLFPREWSDRLDCYFTDVQVNFAFDSGHFTPLECPRQFAELILIRATPDAEPTAP</sequence>
<protein>
    <submittedName>
        <fullName evidence="2">Epoxide hydrolase</fullName>
    </submittedName>
</protein>
<keyword evidence="2" id="KW-0378">Hydrolase</keyword>